<dbReference type="Proteomes" id="UP000605986">
    <property type="component" value="Unassembled WGS sequence"/>
</dbReference>
<comment type="similarity">
    <text evidence="1">Belongs to the methyltransferase superfamily. LaeA methyltransferase family.</text>
</comment>
<evidence type="ECO:0000256" key="1">
    <source>
        <dbReference type="ARBA" id="ARBA00038158"/>
    </source>
</evidence>
<sequence>MTRPTTILPAVMTMNRRLPRSAQAFFTTGLSMAEPTILMRRGRAANDESQNEMLDLNHHTLTLGIGGKLFLAPLDMDKVEFVVDIGTGTGIWAMNGSIANSTILGPGEPPIIEDCTREWTFQPDSIDFVHMRWLVGSVRDWGSLYSEAFRCLKPGGWIENHEASSTITSDDGTVKEDSAMGQWGKFFIEGGKKLGATFTVVEDDTQKKEMEKAGFVDIQEFEYKCPVGEWPKDPILKEMGRYTQFGLENDSEGAVLFMAHTLGWTREEIQVYISHLRREMRAGKSHAYHRQKVVWGRKPAEKSTS</sequence>
<protein>
    <recommendedName>
        <fullName evidence="4">Methyltransferase</fullName>
    </recommendedName>
</protein>
<keyword evidence="3" id="KW-1185">Reference proteome</keyword>
<organism evidence="2 3">
    <name type="scientific">Fusarium austroafricanum</name>
    <dbReference type="NCBI Taxonomy" id="2364996"/>
    <lineage>
        <taxon>Eukaryota</taxon>
        <taxon>Fungi</taxon>
        <taxon>Dikarya</taxon>
        <taxon>Ascomycota</taxon>
        <taxon>Pezizomycotina</taxon>
        <taxon>Sordariomycetes</taxon>
        <taxon>Hypocreomycetidae</taxon>
        <taxon>Hypocreales</taxon>
        <taxon>Nectriaceae</taxon>
        <taxon>Fusarium</taxon>
        <taxon>Fusarium concolor species complex</taxon>
    </lineage>
</organism>
<dbReference type="PANTHER" id="PTHR43591:SF10">
    <property type="entry name" value="ABC TRANSMEMBRANE TYPE-1 DOMAIN-CONTAINING PROTEIN-RELATED"/>
    <property type="match status" value="1"/>
</dbReference>
<dbReference type="OrthoDB" id="2013972at2759"/>
<dbReference type="SUPFAM" id="SSF53335">
    <property type="entry name" value="S-adenosyl-L-methionine-dependent methyltransferases"/>
    <property type="match status" value="1"/>
</dbReference>
<accession>A0A8H4KM11</accession>
<reference evidence="2" key="1">
    <citation type="submission" date="2020-01" db="EMBL/GenBank/DDBJ databases">
        <title>Identification and distribution of gene clusters putatively required for synthesis of sphingolipid metabolism inhibitors in phylogenetically diverse species of the filamentous fungus Fusarium.</title>
        <authorList>
            <person name="Kim H.-S."/>
            <person name="Busman M."/>
            <person name="Brown D.W."/>
            <person name="Divon H."/>
            <person name="Uhlig S."/>
            <person name="Proctor R.H."/>
        </authorList>
    </citation>
    <scope>NUCLEOTIDE SEQUENCE</scope>
    <source>
        <strain evidence="2">NRRL 53441</strain>
    </source>
</reference>
<comment type="caution">
    <text evidence="2">The sequence shown here is derived from an EMBL/GenBank/DDBJ whole genome shotgun (WGS) entry which is preliminary data.</text>
</comment>
<dbReference type="InterPro" id="IPR029063">
    <property type="entry name" value="SAM-dependent_MTases_sf"/>
</dbReference>
<evidence type="ECO:0000313" key="2">
    <source>
        <dbReference type="EMBL" id="KAF4451678.1"/>
    </source>
</evidence>
<dbReference type="AlphaFoldDB" id="A0A8H4KM11"/>
<evidence type="ECO:0000313" key="3">
    <source>
        <dbReference type="Proteomes" id="UP000605986"/>
    </source>
</evidence>
<dbReference type="EMBL" id="JAADJG010000212">
    <property type="protein sequence ID" value="KAF4451678.1"/>
    <property type="molecule type" value="Genomic_DNA"/>
</dbReference>
<gene>
    <name evidence="2" type="ORF">F53441_5357</name>
</gene>
<name>A0A8H4KM11_9HYPO</name>
<proteinExistence type="inferred from homology"/>
<dbReference type="GO" id="GO:0008168">
    <property type="term" value="F:methyltransferase activity"/>
    <property type="evidence" value="ECO:0007669"/>
    <property type="project" value="TreeGrafter"/>
</dbReference>
<dbReference type="Pfam" id="PF13489">
    <property type="entry name" value="Methyltransf_23"/>
    <property type="match status" value="1"/>
</dbReference>
<evidence type="ECO:0008006" key="4">
    <source>
        <dbReference type="Google" id="ProtNLM"/>
    </source>
</evidence>
<dbReference type="Gene3D" id="3.40.50.150">
    <property type="entry name" value="Vaccinia Virus protein VP39"/>
    <property type="match status" value="1"/>
</dbReference>
<dbReference type="PANTHER" id="PTHR43591">
    <property type="entry name" value="METHYLTRANSFERASE"/>
    <property type="match status" value="1"/>
</dbReference>